<keyword evidence="3" id="KW-1185">Reference proteome</keyword>
<keyword evidence="1" id="KW-0812">Transmembrane</keyword>
<dbReference type="AlphaFoldDB" id="A0A1A9W617"/>
<protein>
    <submittedName>
        <fullName evidence="2">Uncharacterized protein</fullName>
    </submittedName>
</protein>
<dbReference type="Proteomes" id="UP000091820">
    <property type="component" value="Unassembled WGS sequence"/>
</dbReference>
<reference evidence="3" key="1">
    <citation type="submission" date="2014-03" db="EMBL/GenBank/DDBJ databases">
        <authorList>
            <person name="Aksoy S."/>
            <person name="Warren W."/>
            <person name="Wilson R.K."/>
        </authorList>
    </citation>
    <scope>NUCLEOTIDE SEQUENCE [LARGE SCALE GENOMIC DNA]</scope>
    <source>
        <strain evidence="3">IAEA</strain>
    </source>
</reference>
<dbReference type="EnsemblMetazoa" id="GBRI007542-RA">
    <property type="protein sequence ID" value="GBRI007542-PA"/>
    <property type="gene ID" value="GBRI007542"/>
</dbReference>
<proteinExistence type="predicted"/>
<accession>A0A1A9W617</accession>
<name>A0A1A9W617_9MUSC</name>
<keyword evidence="1" id="KW-1133">Transmembrane helix</keyword>
<evidence type="ECO:0000313" key="3">
    <source>
        <dbReference type="Proteomes" id="UP000091820"/>
    </source>
</evidence>
<keyword evidence="1" id="KW-0472">Membrane</keyword>
<reference evidence="2" key="2">
    <citation type="submission" date="2020-05" db="UniProtKB">
        <authorList>
            <consortium name="EnsemblMetazoa"/>
        </authorList>
    </citation>
    <scope>IDENTIFICATION</scope>
    <source>
        <strain evidence="2">IAEA</strain>
    </source>
</reference>
<evidence type="ECO:0000256" key="1">
    <source>
        <dbReference type="SAM" id="Phobius"/>
    </source>
</evidence>
<dbReference type="VEuPathDB" id="VectorBase:GBRI007542"/>
<organism evidence="2 3">
    <name type="scientific">Glossina brevipalpis</name>
    <dbReference type="NCBI Taxonomy" id="37001"/>
    <lineage>
        <taxon>Eukaryota</taxon>
        <taxon>Metazoa</taxon>
        <taxon>Ecdysozoa</taxon>
        <taxon>Arthropoda</taxon>
        <taxon>Hexapoda</taxon>
        <taxon>Insecta</taxon>
        <taxon>Pterygota</taxon>
        <taxon>Neoptera</taxon>
        <taxon>Endopterygota</taxon>
        <taxon>Diptera</taxon>
        <taxon>Brachycera</taxon>
        <taxon>Muscomorpha</taxon>
        <taxon>Hippoboscoidea</taxon>
        <taxon>Glossinidae</taxon>
        <taxon>Glossina</taxon>
    </lineage>
</organism>
<sequence length="211" mass="24040">MCFIDIDIFAIYENVVMIVIYKDYHHKTLKTLLRKKISNCKKCKKYFNCRLIVIMGSYRCGFYCKFYVNQTFVSLQLNLHTKVYLGNGAHVWFFVYLKTQVFVVIISDCHIKLLGINGYIYSLGSEYAVIDEDDVVVNAVGMRLNSISVAKLSNRRRPVETVDEDPVVPTVVYVDDSLKLLFGCLDGEEGILVLLAEFVSAVAPLIVLLVK</sequence>
<feature type="transmembrane region" description="Helical" evidence="1">
    <location>
        <begin position="190"/>
        <end position="210"/>
    </location>
</feature>
<evidence type="ECO:0000313" key="2">
    <source>
        <dbReference type="EnsemblMetazoa" id="GBRI007542-PA"/>
    </source>
</evidence>